<gene>
    <name evidence="1" type="ORF">QO018_005446</name>
</gene>
<keyword evidence="2" id="KW-1185">Reference proteome</keyword>
<reference evidence="1 2" key="1">
    <citation type="submission" date="2023-07" db="EMBL/GenBank/DDBJ databases">
        <title>Genomic Encyclopedia of Type Strains, Phase IV (KMG-IV): sequencing the most valuable type-strain genomes for metagenomic binning, comparative biology and taxonomic classification.</title>
        <authorList>
            <person name="Goeker M."/>
        </authorList>
    </citation>
    <scope>NUCLEOTIDE SEQUENCE [LARGE SCALE GENOMIC DNA]</scope>
    <source>
        <strain evidence="1 2">DSM 19922</strain>
    </source>
</reference>
<evidence type="ECO:0000313" key="1">
    <source>
        <dbReference type="EMBL" id="MDQ0536549.1"/>
    </source>
</evidence>
<protein>
    <submittedName>
        <fullName evidence="1">Uncharacterized protein</fullName>
    </submittedName>
</protein>
<evidence type="ECO:0000313" key="2">
    <source>
        <dbReference type="Proteomes" id="UP001244552"/>
    </source>
</evidence>
<accession>A0ABU0MTK4</accession>
<comment type="caution">
    <text evidence="1">The sequence shown here is derived from an EMBL/GenBank/DDBJ whole genome shotgun (WGS) entry which is preliminary data.</text>
</comment>
<proteinExistence type="predicted"/>
<dbReference type="Proteomes" id="UP001244552">
    <property type="component" value="Unassembled WGS sequence"/>
</dbReference>
<name>A0ABU0MTK4_9PROT</name>
<sequence>MANRHRLIGDDAYADAIPDLHQGRGYLYFPSPPAMD</sequence>
<organism evidence="1 2">
    <name type="scientific">Azospirillum picis</name>
    <dbReference type="NCBI Taxonomy" id="488438"/>
    <lineage>
        <taxon>Bacteria</taxon>
        <taxon>Pseudomonadati</taxon>
        <taxon>Pseudomonadota</taxon>
        <taxon>Alphaproteobacteria</taxon>
        <taxon>Rhodospirillales</taxon>
        <taxon>Azospirillaceae</taxon>
        <taxon>Azospirillum</taxon>
    </lineage>
</organism>
<dbReference type="EMBL" id="JAUSVU010000028">
    <property type="protein sequence ID" value="MDQ0536549.1"/>
    <property type="molecule type" value="Genomic_DNA"/>
</dbReference>